<keyword evidence="13" id="KW-1185">Reference proteome</keyword>
<dbReference type="FunFam" id="3.20.20.140:FF:000001">
    <property type="entry name" value="Dihydropyrimidinase like 3"/>
    <property type="match status" value="1"/>
</dbReference>
<dbReference type="PANTHER" id="PTHR11647">
    <property type="entry name" value="HYDRANTOINASE/DIHYDROPYRIMIDINASE FAMILY MEMBER"/>
    <property type="match status" value="1"/>
</dbReference>
<dbReference type="EMBL" id="KB095811">
    <property type="protein sequence ID" value="ESO12354.1"/>
    <property type="molecule type" value="Genomic_DNA"/>
</dbReference>
<evidence type="ECO:0000256" key="6">
    <source>
        <dbReference type="ARBA" id="ARBA00022833"/>
    </source>
</evidence>
<feature type="region of interest" description="Disordered" evidence="9">
    <location>
        <begin position="458"/>
        <end position="515"/>
    </location>
</feature>
<gene>
    <name evidence="12" type="primary">20194735</name>
    <name evidence="11" type="ORF">HELRODRAFT_105292</name>
</gene>
<dbReference type="AlphaFoldDB" id="T1EDT3"/>
<reference evidence="13" key="1">
    <citation type="submission" date="2012-12" db="EMBL/GenBank/DDBJ databases">
        <authorList>
            <person name="Hellsten U."/>
            <person name="Grimwood J."/>
            <person name="Chapman J.A."/>
            <person name="Shapiro H."/>
            <person name="Aerts A."/>
            <person name="Otillar R.P."/>
            <person name="Terry A.Y."/>
            <person name="Boore J.L."/>
            <person name="Simakov O."/>
            <person name="Marletaz F."/>
            <person name="Cho S.-J."/>
            <person name="Edsinger-Gonzales E."/>
            <person name="Havlak P."/>
            <person name="Kuo D.-H."/>
            <person name="Larsson T."/>
            <person name="Lv J."/>
            <person name="Arendt D."/>
            <person name="Savage R."/>
            <person name="Osoegawa K."/>
            <person name="de Jong P."/>
            <person name="Lindberg D.R."/>
            <person name="Seaver E.C."/>
            <person name="Weisblat D.A."/>
            <person name="Putnam N.H."/>
            <person name="Grigoriev I.V."/>
            <person name="Rokhsar D.S."/>
        </authorList>
    </citation>
    <scope>NUCLEOTIDE SEQUENCE</scope>
</reference>
<dbReference type="GO" id="GO:0004157">
    <property type="term" value="F:dihydropyrimidinase activity"/>
    <property type="evidence" value="ECO:0000318"/>
    <property type="project" value="GO_Central"/>
</dbReference>
<dbReference type="InterPro" id="IPR011059">
    <property type="entry name" value="Metal-dep_hydrolase_composite"/>
</dbReference>
<dbReference type="EMBL" id="AMQM01000147">
    <property type="status" value="NOT_ANNOTATED_CDS"/>
    <property type="molecule type" value="Genomic_DNA"/>
</dbReference>
<accession>T1EDT3</accession>
<dbReference type="InterPro" id="IPR032466">
    <property type="entry name" value="Metal_Hydrolase"/>
</dbReference>
<comment type="subunit">
    <text evidence="3">Homotetramer.</text>
</comment>
<dbReference type="FunFam" id="2.30.40.10:FF:000146">
    <property type="entry name" value="Predicted protein"/>
    <property type="match status" value="1"/>
</dbReference>
<evidence type="ECO:0000256" key="9">
    <source>
        <dbReference type="SAM" id="MobiDB-lite"/>
    </source>
</evidence>
<dbReference type="InterPro" id="IPR050378">
    <property type="entry name" value="Metallo-dep_Hydrolases_sf"/>
</dbReference>
<name>T1EDT3_HELRO</name>
<dbReference type="GO" id="GO:0046872">
    <property type="term" value="F:metal ion binding"/>
    <property type="evidence" value="ECO:0007669"/>
    <property type="project" value="UniProtKB-KW"/>
</dbReference>
<evidence type="ECO:0000256" key="8">
    <source>
        <dbReference type="ARBA" id="ARBA00039113"/>
    </source>
</evidence>
<dbReference type="InterPro" id="IPR011778">
    <property type="entry name" value="Hydantoinase/dihydroPyrase"/>
</dbReference>
<evidence type="ECO:0000313" key="11">
    <source>
        <dbReference type="EMBL" id="ESO12354.1"/>
    </source>
</evidence>
<comment type="cofactor">
    <cofactor evidence="1">
        <name>Zn(2+)</name>
        <dbReference type="ChEBI" id="CHEBI:29105"/>
    </cofactor>
</comment>
<reference evidence="12" key="3">
    <citation type="submission" date="2015-06" db="UniProtKB">
        <authorList>
            <consortium name="EnsemblMetazoa"/>
        </authorList>
    </citation>
    <scope>IDENTIFICATION</scope>
</reference>
<feature type="domain" description="Amidohydrolase-related" evidence="10">
    <location>
        <begin position="1"/>
        <end position="389"/>
    </location>
</feature>
<dbReference type="PANTHER" id="PTHR11647:SF1">
    <property type="entry name" value="COLLAPSIN RESPONSE MEDIATOR PROTEIN"/>
    <property type="match status" value="1"/>
</dbReference>
<proteinExistence type="inferred from homology"/>
<keyword evidence="4" id="KW-0479">Metal-binding</keyword>
<reference evidence="11 13" key="2">
    <citation type="journal article" date="2013" name="Nature">
        <title>Insights into bilaterian evolution from three spiralian genomes.</title>
        <authorList>
            <person name="Simakov O."/>
            <person name="Marletaz F."/>
            <person name="Cho S.J."/>
            <person name="Edsinger-Gonzales E."/>
            <person name="Havlak P."/>
            <person name="Hellsten U."/>
            <person name="Kuo D.H."/>
            <person name="Larsson T."/>
            <person name="Lv J."/>
            <person name="Arendt D."/>
            <person name="Savage R."/>
            <person name="Osoegawa K."/>
            <person name="de Jong P."/>
            <person name="Grimwood J."/>
            <person name="Chapman J.A."/>
            <person name="Shapiro H."/>
            <person name="Aerts A."/>
            <person name="Otillar R.P."/>
            <person name="Terry A.Y."/>
            <person name="Boore J.L."/>
            <person name="Grigoriev I.V."/>
            <person name="Lindberg D.R."/>
            <person name="Seaver E.C."/>
            <person name="Weisblat D.A."/>
            <person name="Putnam N.H."/>
            <person name="Rokhsar D.S."/>
        </authorList>
    </citation>
    <scope>NUCLEOTIDE SEQUENCE</scope>
</reference>
<dbReference type="OMA" id="WNERELY"/>
<dbReference type="Gene3D" id="2.30.40.10">
    <property type="entry name" value="Urease, subunit C, domain 1"/>
    <property type="match status" value="1"/>
</dbReference>
<dbReference type="EC" id="3.5.2.2" evidence="8"/>
<dbReference type="RefSeq" id="XP_009009074.1">
    <property type="nucleotide sequence ID" value="XM_009010826.1"/>
</dbReference>
<evidence type="ECO:0000256" key="3">
    <source>
        <dbReference type="ARBA" id="ARBA00011881"/>
    </source>
</evidence>
<comment type="catalytic activity">
    <reaction evidence="7">
        <text>5,6-dihydrouracil + H2O = 3-(carbamoylamino)propanoate + H(+)</text>
        <dbReference type="Rhea" id="RHEA:16121"/>
        <dbReference type="ChEBI" id="CHEBI:11892"/>
        <dbReference type="ChEBI" id="CHEBI:15377"/>
        <dbReference type="ChEBI" id="CHEBI:15378"/>
        <dbReference type="ChEBI" id="CHEBI:15901"/>
        <dbReference type="EC" id="3.5.2.2"/>
    </reaction>
</comment>
<keyword evidence="6" id="KW-0862">Zinc</keyword>
<evidence type="ECO:0000256" key="5">
    <source>
        <dbReference type="ARBA" id="ARBA00022801"/>
    </source>
</evidence>
<protein>
    <recommendedName>
        <fullName evidence="8">dihydropyrimidinase</fullName>
        <ecNumber evidence="8">3.5.2.2</ecNumber>
    </recommendedName>
</protein>
<dbReference type="NCBIfam" id="TIGR02033">
    <property type="entry name" value="D-hydantoinase"/>
    <property type="match status" value="1"/>
</dbReference>
<dbReference type="eggNOG" id="KOG2584">
    <property type="taxonomic scope" value="Eukaryota"/>
</dbReference>
<dbReference type="EnsemblMetazoa" id="HelroT105292">
    <property type="protein sequence ID" value="HelroP105292"/>
    <property type="gene ID" value="HelroG105292"/>
</dbReference>
<evidence type="ECO:0000259" key="10">
    <source>
        <dbReference type="Pfam" id="PF01979"/>
    </source>
</evidence>
<dbReference type="GO" id="GO:0005829">
    <property type="term" value="C:cytosol"/>
    <property type="evidence" value="ECO:0000318"/>
    <property type="project" value="GO_Central"/>
</dbReference>
<dbReference type="Gene3D" id="3.20.20.140">
    <property type="entry name" value="Metal-dependent hydrolases"/>
    <property type="match status" value="1"/>
</dbReference>
<evidence type="ECO:0000256" key="7">
    <source>
        <dbReference type="ARBA" id="ARBA00036696"/>
    </source>
</evidence>
<dbReference type="Proteomes" id="UP000015101">
    <property type="component" value="Unassembled WGS sequence"/>
</dbReference>
<dbReference type="InterPro" id="IPR006680">
    <property type="entry name" value="Amidohydro-rel"/>
</dbReference>
<dbReference type="GO" id="GO:0006208">
    <property type="term" value="P:pyrimidine nucleobase catabolic process"/>
    <property type="evidence" value="ECO:0000318"/>
    <property type="project" value="GO_Central"/>
</dbReference>
<keyword evidence="5" id="KW-0378">Hydrolase</keyword>
<sequence>MPGGIDASTHLQQSSATVKSADDFYSGSKAALAGGTTMIFDYVVPELNQSILEAFNKFHEMASEKSCCDFSLHVCLTCWSDKVAQEMEVLVKEKGVNSFHISLAGDAGHIAWNERELYEVLKKCKQLKVLLLVHAENGAIIKEKLKEVISQGVTGPEGHFYSRAEEAEIDAVYRVVSAGNLVNVPVYINNVTSMFSANVISEMRRRGKVVFGETRVSSLVLTGKEYFNESWRHAASHVVSPPFRNDSSIPGYLVNLLANDDLQVVSSDHCTYDVSQRALGKDDFTKIPAGVNGIQERLLVVWRKGVLTGRMDMNKFVAVTSTNAAKIFNLYPRKGRVAVGSDADLVIWDPDLVTTISTKTQQHKGDYNVFEGMEVKGGPSVVISAGSVVLDDDGFRVTQGSGQYVSLPPNCDFIYARISERDKANAPQKVVREPYSGPSFNLSNGIAALEISSSSQQAAHAEKGGEFYNRATSSGGRHQQDSSFHLSGAQIDDSQPVKPSMKVSQPPGGRSSQLW</sequence>
<dbReference type="SUPFAM" id="SSF51556">
    <property type="entry name" value="Metallo-dependent hydrolases"/>
    <property type="match status" value="1"/>
</dbReference>
<dbReference type="InParanoid" id="T1EDT3"/>
<dbReference type="GeneID" id="20194735"/>
<comment type="similarity">
    <text evidence="2">Belongs to the metallo-dependent hydrolases superfamily. Hydantoinase/dihydropyrimidinase family.</text>
</comment>
<evidence type="ECO:0000256" key="4">
    <source>
        <dbReference type="ARBA" id="ARBA00022723"/>
    </source>
</evidence>
<dbReference type="HOGENOM" id="CLU_015572_2_2_1"/>
<dbReference type="STRING" id="6412.T1EDT3"/>
<evidence type="ECO:0000313" key="12">
    <source>
        <dbReference type="EnsemblMetazoa" id="HelroP105292"/>
    </source>
</evidence>
<evidence type="ECO:0000256" key="1">
    <source>
        <dbReference type="ARBA" id="ARBA00001947"/>
    </source>
</evidence>
<dbReference type="OrthoDB" id="10258955at2759"/>
<feature type="compositionally biased region" description="Polar residues" evidence="9">
    <location>
        <begin position="470"/>
        <end position="485"/>
    </location>
</feature>
<evidence type="ECO:0000256" key="2">
    <source>
        <dbReference type="ARBA" id="ARBA00008829"/>
    </source>
</evidence>
<dbReference type="CTD" id="20194735"/>
<dbReference type="Pfam" id="PF01979">
    <property type="entry name" value="Amidohydro_1"/>
    <property type="match status" value="1"/>
</dbReference>
<evidence type="ECO:0000313" key="13">
    <source>
        <dbReference type="Proteomes" id="UP000015101"/>
    </source>
</evidence>
<dbReference type="SUPFAM" id="SSF51338">
    <property type="entry name" value="Composite domain of metallo-dependent hydrolases"/>
    <property type="match status" value="1"/>
</dbReference>
<organism evidence="12 13">
    <name type="scientific">Helobdella robusta</name>
    <name type="common">Californian leech</name>
    <dbReference type="NCBI Taxonomy" id="6412"/>
    <lineage>
        <taxon>Eukaryota</taxon>
        <taxon>Metazoa</taxon>
        <taxon>Spiralia</taxon>
        <taxon>Lophotrochozoa</taxon>
        <taxon>Annelida</taxon>
        <taxon>Clitellata</taxon>
        <taxon>Hirudinea</taxon>
        <taxon>Rhynchobdellida</taxon>
        <taxon>Glossiphoniidae</taxon>
        <taxon>Helobdella</taxon>
    </lineage>
</organism>
<dbReference type="KEGG" id="hro:HELRODRAFT_105292"/>